<dbReference type="SUPFAM" id="SSF56219">
    <property type="entry name" value="DNase I-like"/>
    <property type="match status" value="1"/>
</dbReference>
<dbReference type="STRING" id="554065.E1ZQN1"/>
<dbReference type="InterPro" id="IPR005135">
    <property type="entry name" value="Endo/exonuclease/phosphatase"/>
</dbReference>
<evidence type="ECO:0000256" key="1">
    <source>
        <dbReference type="SAM" id="MobiDB-lite"/>
    </source>
</evidence>
<dbReference type="RefSeq" id="XP_005843926.1">
    <property type="nucleotide sequence ID" value="XM_005843864.1"/>
</dbReference>
<dbReference type="GeneID" id="17351184"/>
<dbReference type="InParanoid" id="E1ZQN1"/>
<organism evidence="4">
    <name type="scientific">Chlorella variabilis</name>
    <name type="common">Green alga</name>
    <dbReference type="NCBI Taxonomy" id="554065"/>
    <lineage>
        <taxon>Eukaryota</taxon>
        <taxon>Viridiplantae</taxon>
        <taxon>Chlorophyta</taxon>
        <taxon>core chlorophytes</taxon>
        <taxon>Trebouxiophyceae</taxon>
        <taxon>Chlorellales</taxon>
        <taxon>Chlorellaceae</taxon>
        <taxon>Chlorella clade</taxon>
        <taxon>Chlorella</taxon>
    </lineage>
</organism>
<keyword evidence="4" id="KW-1185">Reference proteome</keyword>
<reference evidence="3 4" key="1">
    <citation type="journal article" date="2010" name="Plant Cell">
        <title>The Chlorella variabilis NC64A genome reveals adaptation to photosymbiosis, coevolution with viruses, and cryptic sex.</title>
        <authorList>
            <person name="Blanc G."/>
            <person name="Duncan G."/>
            <person name="Agarkova I."/>
            <person name="Borodovsky M."/>
            <person name="Gurnon J."/>
            <person name="Kuo A."/>
            <person name="Lindquist E."/>
            <person name="Lucas S."/>
            <person name="Pangilinan J."/>
            <person name="Polle J."/>
            <person name="Salamov A."/>
            <person name="Terry A."/>
            <person name="Yamada T."/>
            <person name="Dunigan D.D."/>
            <person name="Grigoriev I.V."/>
            <person name="Claverie J.M."/>
            <person name="Van Etten J.L."/>
        </authorList>
    </citation>
    <scope>NUCLEOTIDE SEQUENCE [LARGE SCALE GENOMIC DNA]</scope>
    <source>
        <strain evidence="3 4">NC64A</strain>
    </source>
</reference>
<dbReference type="AlphaFoldDB" id="E1ZQN1"/>
<accession>E1ZQN1</accession>
<evidence type="ECO:0000313" key="4">
    <source>
        <dbReference type="Proteomes" id="UP000008141"/>
    </source>
</evidence>
<dbReference type="Gene3D" id="3.60.10.10">
    <property type="entry name" value="Endonuclease/exonuclease/phosphatase"/>
    <property type="match status" value="1"/>
</dbReference>
<dbReference type="OrthoDB" id="9975959at2759"/>
<dbReference type="KEGG" id="cvr:CHLNCDRAFT_139670"/>
<dbReference type="eggNOG" id="ENOG502SDWG">
    <property type="taxonomic scope" value="Eukaryota"/>
</dbReference>
<dbReference type="InterPro" id="IPR036691">
    <property type="entry name" value="Endo/exonu/phosph_ase_sf"/>
</dbReference>
<proteinExistence type="predicted"/>
<name>E1ZQN1_CHLVA</name>
<dbReference type="Pfam" id="PF03372">
    <property type="entry name" value="Exo_endo_phos"/>
    <property type="match status" value="1"/>
</dbReference>
<sequence>MSAGEFGQERRVLPPEYHVFPCKAALFNLAQSGGLMRWDLAMAPFFGNSVACRIAEAHEIKHSTLVLGDWRAAQRIEFCIGQCEEDVEGAARQQDGTSGGAASTVGGDATGGQRSVVSGPGGFKALAVCEWMDKEKADCSAIILCGDLNSPPHEAVHSVLRRLGYVSAYAARHGREPQAGGAASFSGTWPTGIEAPLRDTGDFDCLDYVYVWTAPNHTVRVLDAEVYGLEPAEHDATLFPSDHAAVKATIQLGILGWASIHSGALFGGIGGAMR</sequence>
<evidence type="ECO:0000259" key="2">
    <source>
        <dbReference type="Pfam" id="PF03372"/>
    </source>
</evidence>
<dbReference type="GO" id="GO:0003824">
    <property type="term" value="F:catalytic activity"/>
    <property type="evidence" value="ECO:0007669"/>
    <property type="project" value="InterPro"/>
</dbReference>
<dbReference type="Proteomes" id="UP000008141">
    <property type="component" value="Unassembled WGS sequence"/>
</dbReference>
<dbReference type="EMBL" id="GL433860">
    <property type="protein sequence ID" value="EFN51824.1"/>
    <property type="molecule type" value="Genomic_DNA"/>
</dbReference>
<feature type="domain" description="Endonuclease/exonuclease/phosphatase" evidence="2">
    <location>
        <begin position="132"/>
        <end position="243"/>
    </location>
</feature>
<gene>
    <name evidence="3" type="ORF">CHLNCDRAFT_139670</name>
</gene>
<evidence type="ECO:0000313" key="3">
    <source>
        <dbReference type="EMBL" id="EFN51824.1"/>
    </source>
</evidence>
<feature type="region of interest" description="Disordered" evidence="1">
    <location>
        <begin position="90"/>
        <end position="113"/>
    </location>
</feature>
<protein>
    <submittedName>
        <fullName evidence="3">Expressed protein</fullName>
    </submittedName>
</protein>